<evidence type="ECO:0000313" key="6">
    <source>
        <dbReference type="Proteomes" id="UP001500325"/>
    </source>
</evidence>
<reference evidence="6" key="1">
    <citation type="journal article" date="2019" name="Int. J. Syst. Evol. Microbiol.">
        <title>The Global Catalogue of Microorganisms (GCM) 10K type strain sequencing project: providing services to taxonomists for standard genome sequencing and annotation.</title>
        <authorList>
            <consortium name="The Broad Institute Genomics Platform"/>
            <consortium name="The Broad Institute Genome Sequencing Center for Infectious Disease"/>
            <person name="Wu L."/>
            <person name="Ma J."/>
        </authorList>
    </citation>
    <scope>NUCLEOTIDE SEQUENCE [LARGE SCALE GENOMIC DNA]</scope>
    <source>
        <strain evidence="6">JCM 18055</strain>
    </source>
</reference>
<comment type="cofactor">
    <cofactor evidence="1">
        <name>FMN</name>
        <dbReference type="ChEBI" id="CHEBI:58210"/>
    </cofactor>
</comment>
<evidence type="ECO:0000256" key="1">
    <source>
        <dbReference type="ARBA" id="ARBA00001917"/>
    </source>
</evidence>
<dbReference type="Pfam" id="PF01070">
    <property type="entry name" value="FMN_dh"/>
    <property type="match status" value="1"/>
</dbReference>
<dbReference type="Gene3D" id="3.20.20.70">
    <property type="entry name" value="Aldolase class I"/>
    <property type="match status" value="2"/>
</dbReference>
<evidence type="ECO:0000256" key="3">
    <source>
        <dbReference type="ARBA" id="ARBA00022643"/>
    </source>
</evidence>
<dbReference type="SUPFAM" id="SSF51395">
    <property type="entry name" value="FMN-linked oxidoreductases"/>
    <property type="match status" value="1"/>
</dbReference>
<proteinExistence type="predicted"/>
<dbReference type="InterPro" id="IPR000262">
    <property type="entry name" value="FMN-dep_DH"/>
</dbReference>
<comment type="caution">
    <text evidence="5">The sequence shown here is derived from an EMBL/GenBank/DDBJ whole genome shotgun (WGS) entry which is preliminary data.</text>
</comment>
<dbReference type="InterPro" id="IPR013785">
    <property type="entry name" value="Aldolase_TIM"/>
</dbReference>
<dbReference type="EMBL" id="BAABIC010000005">
    <property type="protein sequence ID" value="GAA4685030.1"/>
    <property type="molecule type" value="Genomic_DNA"/>
</dbReference>
<accession>A0ABP8WAY6</accession>
<evidence type="ECO:0000313" key="5">
    <source>
        <dbReference type="EMBL" id="GAA4685030.1"/>
    </source>
</evidence>
<organism evidence="5 6">
    <name type="scientific">Pseudonocardia yuanmonensis</name>
    <dbReference type="NCBI Taxonomy" id="1095914"/>
    <lineage>
        <taxon>Bacteria</taxon>
        <taxon>Bacillati</taxon>
        <taxon>Actinomycetota</taxon>
        <taxon>Actinomycetes</taxon>
        <taxon>Pseudonocardiales</taxon>
        <taxon>Pseudonocardiaceae</taxon>
        <taxon>Pseudonocardia</taxon>
    </lineage>
</organism>
<gene>
    <name evidence="5" type="ORF">GCM10023215_20040</name>
</gene>
<sequence>MNLLTTERLAFATVPAGEPEAHAAFIDGVFDPAVSFEGLELVREAWGGPLLLKGIQTVEDARRAADHGADVAAAVGLGAKACLVGRPYLDGLIAGGEEGVDTMIEIFASELRRTMKLLGASSVDDITPSMVRLRTR</sequence>
<evidence type="ECO:0000256" key="2">
    <source>
        <dbReference type="ARBA" id="ARBA00022630"/>
    </source>
</evidence>
<keyword evidence="3" id="KW-0288">FMN</keyword>
<protein>
    <recommendedName>
        <fullName evidence="4">FMN-dependent dehydrogenase domain-containing protein</fullName>
    </recommendedName>
</protein>
<dbReference type="PANTHER" id="PTHR10578:SF107">
    <property type="entry name" value="2-HYDROXYACID OXIDASE 1"/>
    <property type="match status" value="1"/>
</dbReference>
<keyword evidence="6" id="KW-1185">Reference proteome</keyword>
<dbReference type="PANTHER" id="PTHR10578">
    <property type="entry name" value="S -2-HYDROXY-ACID OXIDASE-RELATED"/>
    <property type="match status" value="1"/>
</dbReference>
<name>A0ABP8WAY6_9PSEU</name>
<evidence type="ECO:0000259" key="4">
    <source>
        <dbReference type="Pfam" id="PF01070"/>
    </source>
</evidence>
<feature type="domain" description="FMN-dependent dehydrogenase" evidence="4">
    <location>
        <begin position="67"/>
        <end position="132"/>
    </location>
</feature>
<keyword evidence="2" id="KW-0285">Flavoprotein</keyword>
<dbReference type="Proteomes" id="UP001500325">
    <property type="component" value="Unassembled WGS sequence"/>
</dbReference>